<dbReference type="AlphaFoldDB" id="A0A4Y2U573"/>
<dbReference type="EMBL" id="BGPR01034002">
    <property type="protein sequence ID" value="GBO08159.1"/>
    <property type="molecule type" value="Genomic_DNA"/>
</dbReference>
<accession>A0A4Y2U573</accession>
<comment type="caution">
    <text evidence="1">The sequence shown here is derived from an EMBL/GenBank/DDBJ whole genome shotgun (WGS) entry which is preliminary data.</text>
</comment>
<name>A0A4Y2U573_ARAVE</name>
<proteinExistence type="predicted"/>
<keyword evidence="2" id="KW-1185">Reference proteome</keyword>
<organism evidence="1 2">
    <name type="scientific">Araneus ventricosus</name>
    <name type="common">Orbweaver spider</name>
    <name type="synonym">Epeira ventricosa</name>
    <dbReference type="NCBI Taxonomy" id="182803"/>
    <lineage>
        <taxon>Eukaryota</taxon>
        <taxon>Metazoa</taxon>
        <taxon>Ecdysozoa</taxon>
        <taxon>Arthropoda</taxon>
        <taxon>Chelicerata</taxon>
        <taxon>Arachnida</taxon>
        <taxon>Araneae</taxon>
        <taxon>Araneomorphae</taxon>
        <taxon>Entelegynae</taxon>
        <taxon>Araneoidea</taxon>
        <taxon>Araneidae</taxon>
        <taxon>Araneus</taxon>
    </lineage>
</organism>
<dbReference type="Proteomes" id="UP000499080">
    <property type="component" value="Unassembled WGS sequence"/>
</dbReference>
<evidence type="ECO:0000313" key="2">
    <source>
        <dbReference type="Proteomes" id="UP000499080"/>
    </source>
</evidence>
<reference evidence="1 2" key="1">
    <citation type="journal article" date="2019" name="Sci. Rep.">
        <title>Orb-weaving spider Araneus ventricosus genome elucidates the spidroin gene catalogue.</title>
        <authorList>
            <person name="Kono N."/>
            <person name="Nakamura H."/>
            <person name="Ohtoshi R."/>
            <person name="Moran D.A.P."/>
            <person name="Shinohara A."/>
            <person name="Yoshida Y."/>
            <person name="Fujiwara M."/>
            <person name="Mori M."/>
            <person name="Tomita M."/>
            <person name="Arakawa K."/>
        </authorList>
    </citation>
    <scope>NUCLEOTIDE SEQUENCE [LARGE SCALE GENOMIC DNA]</scope>
</reference>
<sequence>MDMRYINGPLLRRTLFFSTLGRQHVAPCPRSRNHYSHRTSWMDMVHLRQTTTPEMASCSSNFCVKPMKASFTSTCIMCTRPTHTTNLRLNLVLRTRLWHQATAA</sequence>
<protein>
    <submittedName>
        <fullName evidence="1">Uncharacterized protein</fullName>
    </submittedName>
</protein>
<evidence type="ECO:0000313" key="1">
    <source>
        <dbReference type="EMBL" id="GBO08159.1"/>
    </source>
</evidence>
<gene>
    <name evidence="1" type="ORF">AVEN_123640_1</name>
</gene>